<dbReference type="InterPro" id="IPR011989">
    <property type="entry name" value="ARM-like"/>
</dbReference>
<sequence length="1158" mass="122986">MPKSGFDPAKHQRKLHRHNPLSKSTSSSSAASSPATSSTINATLHTLQQASKATDSFASNDIIPLLANLPELNSSSSSSSSNNALPPTINLADKVWSLASVSLLLSTTPTQTASEVKSNRKLLLSHNLVGRLLAALSTHTEVDVRREASGALRNLCVDAGIDVRNQVINKGGVDIILSAMRWASNALGFDGAPSATPTNSFVDDAPTLEQDIQAKRQLLSKPLEKLNKKEKRHLTKLANTLGKTLELIAGRGLSPEDEHKLLSSSSSSSSTSFSNTAEHAMDTATTTTHTTRSSNRAEPFLSLDSNTRKGLIEMAENLVTLVWCLCESGDKAFAKLVSFRWLDADLVRGAVATGSELNAEGLASWLSSAIALGSRAANLLSTAAPDGSRSSNVSHRHESLGALTNEELSLLLDLALASGNALCALTDGGESVFINGFLSRNTLPTPSSIKDGSKTSFSKKKAGKLELQKQTTISAPPPPITLAQQPLAATNRLACIGRAISLLQACVETDESKIDKLKRYVLSQTTMLGVLSAGVLRNLASAVDSNPNVATATSTFSSRRRRHDDSNSLTSKNVFIPTHNGGGNANANANAEEGGMSLKKYEETVMLPTLTKLLARVEMTKLAHDLDGRADVSEAMLVSVSVDGDGGKDVDEAVLKMKLKGKAEEKAQTLMLALEILAELGAAGLDNDFISGLNDGQDGDDDEWLEDFDAPLGNDDEDDDDGEEREEEERVVVDEDMDDECESTLNGGEKMNDDHTNQDMMMAAERGDTFAEAVKRNTCLPFQAYAPILASLFASPTFTHALLTLARPFEASFPSLSSSPQQPSNDGSSSSSSTTAAAALLRGLHLRSLSVLNNVLLRLAAYSPPPPSQPATNPKQQRRIAAFRAWVTSEPQRSILLDGVWKSGFEIAKGCASVPAVALAGSAIIFAKEGGGGGGGGQIHGSSGGAGGEGEGEGKDGLIMVETCIGNMWSVARCLEANVPLFTTASCAGVELEDEKGEVICALTNGYGSAVTDGMRVKSILLLSTIARSSCIHASMNAFIGNFLVSILENIPETTRNDNNGKVSTTTTTTTMTMTTTAESMVAAINGIIDTYADESLHYDQVGFRDAGLLQRLRQVVFRCKSVAKRVDRRKQISLRETAEEAVQNLIAFIEYRNTLGF</sequence>
<reference evidence="4" key="1">
    <citation type="submission" date="2023-10" db="EMBL/GenBank/DDBJ databases">
        <authorList>
            <person name="Guldener U."/>
        </authorList>
    </citation>
    <scope>NUCLEOTIDE SEQUENCE</scope>
    <source>
        <strain evidence="4">Mp4</strain>
    </source>
</reference>
<feature type="region of interest" description="Disordered" evidence="2">
    <location>
        <begin position="1"/>
        <end position="37"/>
    </location>
</feature>
<feature type="region of interest" description="Disordered" evidence="2">
    <location>
        <begin position="813"/>
        <end position="833"/>
    </location>
</feature>
<dbReference type="GO" id="GO:0042273">
    <property type="term" value="P:ribosomal large subunit biogenesis"/>
    <property type="evidence" value="ECO:0007669"/>
    <property type="project" value="TreeGrafter"/>
</dbReference>
<comment type="similarity">
    <text evidence="1">Belongs to the nuclear import and ribosome assembly adapter family.</text>
</comment>
<comment type="caution">
    <text evidence="4">The sequence shown here is derived from an EMBL/GenBank/DDBJ whole genome shotgun (WGS) entry which is preliminary data.</text>
</comment>
<feature type="compositionally biased region" description="Low complexity" evidence="2">
    <location>
        <begin position="22"/>
        <end position="37"/>
    </location>
</feature>
<dbReference type="InterPro" id="IPR000225">
    <property type="entry name" value="Armadillo"/>
</dbReference>
<dbReference type="Gene3D" id="1.25.10.10">
    <property type="entry name" value="Leucine-rich Repeat Variant"/>
    <property type="match status" value="1"/>
</dbReference>
<dbReference type="Proteomes" id="UP001294444">
    <property type="component" value="Unassembled WGS sequence"/>
</dbReference>
<dbReference type="SUPFAM" id="SSF48371">
    <property type="entry name" value="ARM repeat"/>
    <property type="match status" value="1"/>
</dbReference>
<evidence type="ECO:0000259" key="3">
    <source>
        <dbReference type="Pfam" id="PF25567"/>
    </source>
</evidence>
<dbReference type="Pfam" id="PF25567">
    <property type="entry name" value="TPR_SYO1"/>
    <property type="match status" value="1"/>
</dbReference>
<organism evidence="4 5">
    <name type="scientific">Melanopsichium pennsylvanicum</name>
    <dbReference type="NCBI Taxonomy" id="63383"/>
    <lineage>
        <taxon>Eukaryota</taxon>
        <taxon>Fungi</taxon>
        <taxon>Dikarya</taxon>
        <taxon>Basidiomycota</taxon>
        <taxon>Ustilaginomycotina</taxon>
        <taxon>Ustilaginomycetes</taxon>
        <taxon>Ustilaginales</taxon>
        <taxon>Ustilaginaceae</taxon>
        <taxon>Melanopsichium</taxon>
    </lineage>
</organism>
<dbReference type="InterPro" id="IPR057990">
    <property type="entry name" value="TPR_SYO1"/>
</dbReference>
<dbReference type="GO" id="GO:0051082">
    <property type="term" value="F:unfolded protein binding"/>
    <property type="evidence" value="ECO:0007669"/>
    <property type="project" value="TreeGrafter"/>
</dbReference>
<feature type="compositionally biased region" description="Basic residues" evidence="2">
    <location>
        <begin position="11"/>
        <end position="20"/>
    </location>
</feature>
<feature type="domain" description="SYO1-like TPR repeats" evidence="3">
    <location>
        <begin position="819"/>
        <end position="1155"/>
    </location>
</feature>
<feature type="region of interest" description="Disordered" evidence="2">
    <location>
        <begin position="258"/>
        <end position="299"/>
    </location>
</feature>
<dbReference type="AlphaFoldDB" id="A0AAJ5C830"/>
<feature type="region of interest" description="Disordered" evidence="2">
    <location>
        <begin position="693"/>
        <end position="733"/>
    </location>
</feature>
<dbReference type="InterPro" id="IPR052616">
    <property type="entry name" value="SYO1-like"/>
</dbReference>
<feature type="compositionally biased region" description="Acidic residues" evidence="2">
    <location>
        <begin position="697"/>
        <end position="727"/>
    </location>
</feature>
<gene>
    <name evidence="4" type="ORF">MEPE_05873</name>
</gene>
<feature type="region of interest" description="Disordered" evidence="2">
    <location>
        <begin position="548"/>
        <end position="590"/>
    </location>
</feature>
<evidence type="ECO:0000313" key="4">
    <source>
        <dbReference type="EMBL" id="SNX87163.1"/>
    </source>
</evidence>
<evidence type="ECO:0000313" key="5">
    <source>
        <dbReference type="Proteomes" id="UP001294444"/>
    </source>
</evidence>
<dbReference type="InterPro" id="IPR016024">
    <property type="entry name" value="ARM-type_fold"/>
</dbReference>
<accession>A0AAJ5C830</accession>
<name>A0AAJ5C830_9BASI</name>
<protein>
    <recommendedName>
        <fullName evidence="3">SYO1-like TPR repeats domain-containing protein</fullName>
    </recommendedName>
</protein>
<evidence type="ECO:0000256" key="1">
    <source>
        <dbReference type="ARBA" id="ARBA00049983"/>
    </source>
</evidence>
<dbReference type="PANTHER" id="PTHR13347:SF1">
    <property type="entry name" value="HEAT REPEAT-CONTAINING PROTEIN 3"/>
    <property type="match status" value="1"/>
</dbReference>
<keyword evidence="5" id="KW-1185">Reference proteome</keyword>
<proteinExistence type="inferred from homology"/>
<dbReference type="PANTHER" id="PTHR13347">
    <property type="entry name" value="HEAT REPEAT-CONTAINING PROTEIN 3"/>
    <property type="match status" value="1"/>
</dbReference>
<dbReference type="GO" id="GO:0006606">
    <property type="term" value="P:protein import into nucleus"/>
    <property type="evidence" value="ECO:0007669"/>
    <property type="project" value="TreeGrafter"/>
</dbReference>
<dbReference type="Pfam" id="PF00514">
    <property type="entry name" value="Arm"/>
    <property type="match status" value="1"/>
</dbReference>
<evidence type="ECO:0000256" key="2">
    <source>
        <dbReference type="SAM" id="MobiDB-lite"/>
    </source>
</evidence>
<feature type="compositionally biased region" description="Low complexity" evidence="2">
    <location>
        <begin position="263"/>
        <end position="291"/>
    </location>
</feature>
<dbReference type="EMBL" id="OAPG01000018">
    <property type="protein sequence ID" value="SNX87163.1"/>
    <property type="molecule type" value="Genomic_DNA"/>
</dbReference>